<feature type="transmembrane region" description="Helical" evidence="2">
    <location>
        <begin position="76"/>
        <end position="94"/>
    </location>
</feature>
<evidence type="ECO:0000313" key="4">
    <source>
        <dbReference type="Proteomes" id="UP000244722"/>
    </source>
</evidence>
<evidence type="ECO:0000256" key="2">
    <source>
        <dbReference type="SAM" id="Phobius"/>
    </source>
</evidence>
<dbReference type="Proteomes" id="UP000244722">
    <property type="component" value="Unassembled WGS sequence"/>
</dbReference>
<keyword evidence="2" id="KW-1133">Transmembrane helix</keyword>
<feature type="transmembrane region" description="Helical" evidence="2">
    <location>
        <begin position="140"/>
        <end position="160"/>
    </location>
</feature>
<protein>
    <submittedName>
        <fullName evidence="3">Uncharacterized protein</fullName>
    </submittedName>
</protein>
<accession>A0A2T7A596</accession>
<dbReference type="OrthoDB" id="5382489at2759"/>
<feature type="region of interest" description="Disordered" evidence="1">
    <location>
        <begin position="170"/>
        <end position="211"/>
    </location>
</feature>
<feature type="transmembrane region" description="Helical" evidence="2">
    <location>
        <begin position="20"/>
        <end position="38"/>
    </location>
</feature>
<keyword evidence="4" id="KW-1185">Reference proteome</keyword>
<name>A0A2T7A596_TUBBO</name>
<comment type="caution">
    <text evidence="3">The sequence shown here is derived from an EMBL/GenBank/DDBJ whole genome shotgun (WGS) entry which is preliminary data.</text>
</comment>
<feature type="compositionally biased region" description="Basic and acidic residues" evidence="1">
    <location>
        <begin position="181"/>
        <end position="190"/>
    </location>
</feature>
<keyword evidence="2" id="KW-0472">Membrane</keyword>
<evidence type="ECO:0000313" key="3">
    <source>
        <dbReference type="EMBL" id="PUU82912.1"/>
    </source>
</evidence>
<dbReference type="EMBL" id="NESQ01000020">
    <property type="protein sequence ID" value="PUU82912.1"/>
    <property type="molecule type" value="Genomic_DNA"/>
</dbReference>
<reference evidence="3 4" key="1">
    <citation type="submission" date="2017-04" db="EMBL/GenBank/DDBJ databases">
        <title>Draft genome sequence of Tuber borchii Vittad., a whitish edible truffle.</title>
        <authorList>
            <consortium name="DOE Joint Genome Institute"/>
            <person name="Murat C."/>
            <person name="Kuo A."/>
            <person name="Barry K.W."/>
            <person name="Clum A."/>
            <person name="Dockter R.B."/>
            <person name="Fauchery L."/>
            <person name="Iotti M."/>
            <person name="Kohler A."/>
            <person name="Labutti K."/>
            <person name="Lindquist E.A."/>
            <person name="Lipzen A."/>
            <person name="Ohm R.A."/>
            <person name="Wang M."/>
            <person name="Grigoriev I.V."/>
            <person name="Zambonelli A."/>
            <person name="Martin F.M."/>
        </authorList>
    </citation>
    <scope>NUCLEOTIDE SEQUENCE [LARGE SCALE GENOMIC DNA]</scope>
    <source>
        <strain evidence="3 4">Tbo3840</strain>
    </source>
</reference>
<organism evidence="3 4">
    <name type="scientific">Tuber borchii</name>
    <name type="common">White truffle</name>
    <dbReference type="NCBI Taxonomy" id="42251"/>
    <lineage>
        <taxon>Eukaryota</taxon>
        <taxon>Fungi</taxon>
        <taxon>Dikarya</taxon>
        <taxon>Ascomycota</taxon>
        <taxon>Pezizomycotina</taxon>
        <taxon>Pezizomycetes</taxon>
        <taxon>Pezizales</taxon>
        <taxon>Tuberaceae</taxon>
        <taxon>Tuber</taxon>
    </lineage>
</organism>
<feature type="transmembrane region" description="Helical" evidence="2">
    <location>
        <begin position="50"/>
        <end position="70"/>
    </location>
</feature>
<proteinExistence type="predicted"/>
<keyword evidence="2" id="KW-0812">Transmembrane</keyword>
<sequence>MGTSFLPPGDQQWNRTPIRWAFFVFIFLTILSAAISIAETAKLSHTISILVLSASLVTTLHLAVDMYYFFIVGRLHGASVFILFFAEFCLWAVVDLSEAVDLGFLSRPKGWFNTGGPFPKCGFGHHRTHGGVCDLMRARFFISLLILVFSFAFTMFSALAPAHGISPVSGLANGGTEDGGDGEHAQRSPDQESGQAQPEDKALAQPVVQNV</sequence>
<gene>
    <name evidence="3" type="ORF">B9Z19DRAFT_1073949</name>
</gene>
<evidence type="ECO:0000256" key="1">
    <source>
        <dbReference type="SAM" id="MobiDB-lite"/>
    </source>
</evidence>
<dbReference type="AlphaFoldDB" id="A0A2T7A596"/>